<dbReference type="InterPro" id="IPR009057">
    <property type="entry name" value="Homeodomain-like_sf"/>
</dbReference>
<sequence>MPDPLSEVLALADARCVISGGFRTGGEFAVRYEVDAQVKLDAVVGGSCWLVVDDGPPVRIAAGEAVVLNGITTMVLCSDPRLRPVDATGPTAESSPVAQLRAGGDVAILGGHVDLDPAAAALITSALPAVTHVRASSPEAGEMRRLLERIVEETAAARPGASFAADQLAQLLLLEVLRAGLRQDALTQPGSLGLLADPQLLPAVTLMHADPARDWGLADLAAAAGMSRSHFAHRFREVSGRPPLTYLAHWRIRLAERALRDSDTTVAALARRLGYASESSFSHAFTRITGTSPSRHRRRAAARTPLPAGRAGPGTGARRPTGAA</sequence>
<name>A0ABN1PXP2_9PSEU</name>
<evidence type="ECO:0000313" key="6">
    <source>
        <dbReference type="EMBL" id="GAA0934356.1"/>
    </source>
</evidence>
<reference evidence="6 7" key="1">
    <citation type="journal article" date="2019" name="Int. J. Syst. Evol. Microbiol.">
        <title>The Global Catalogue of Microorganisms (GCM) 10K type strain sequencing project: providing services to taxonomists for standard genome sequencing and annotation.</title>
        <authorList>
            <consortium name="The Broad Institute Genomics Platform"/>
            <consortium name="The Broad Institute Genome Sequencing Center for Infectious Disease"/>
            <person name="Wu L."/>
            <person name="Ma J."/>
        </authorList>
    </citation>
    <scope>NUCLEOTIDE SEQUENCE [LARGE SCALE GENOMIC DNA]</scope>
    <source>
        <strain evidence="6 7">JCM 11117</strain>
    </source>
</reference>
<evidence type="ECO:0000313" key="7">
    <source>
        <dbReference type="Proteomes" id="UP001499967"/>
    </source>
</evidence>
<keyword evidence="3" id="KW-0804">Transcription</keyword>
<dbReference type="SMART" id="SM00342">
    <property type="entry name" value="HTH_ARAC"/>
    <property type="match status" value="1"/>
</dbReference>
<feature type="domain" description="HTH araC/xylS-type" evidence="5">
    <location>
        <begin position="201"/>
        <end position="299"/>
    </location>
</feature>
<evidence type="ECO:0000256" key="2">
    <source>
        <dbReference type="ARBA" id="ARBA00023125"/>
    </source>
</evidence>
<evidence type="ECO:0000256" key="4">
    <source>
        <dbReference type="SAM" id="MobiDB-lite"/>
    </source>
</evidence>
<dbReference type="PROSITE" id="PS00041">
    <property type="entry name" value="HTH_ARAC_FAMILY_1"/>
    <property type="match status" value="1"/>
</dbReference>
<feature type="region of interest" description="Disordered" evidence="4">
    <location>
        <begin position="286"/>
        <end position="324"/>
    </location>
</feature>
<keyword evidence="7" id="KW-1185">Reference proteome</keyword>
<dbReference type="InterPro" id="IPR032783">
    <property type="entry name" value="AraC_lig"/>
</dbReference>
<dbReference type="PANTHER" id="PTHR46796:SF7">
    <property type="entry name" value="ARAC FAMILY TRANSCRIPTIONAL REGULATOR"/>
    <property type="match status" value="1"/>
</dbReference>
<keyword evidence="1" id="KW-0805">Transcription regulation</keyword>
<dbReference type="Pfam" id="PF12833">
    <property type="entry name" value="HTH_18"/>
    <property type="match status" value="1"/>
</dbReference>
<evidence type="ECO:0000259" key="5">
    <source>
        <dbReference type="PROSITE" id="PS01124"/>
    </source>
</evidence>
<evidence type="ECO:0000256" key="1">
    <source>
        <dbReference type="ARBA" id="ARBA00023015"/>
    </source>
</evidence>
<dbReference type="SUPFAM" id="SSF46689">
    <property type="entry name" value="Homeodomain-like"/>
    <property type="match status" value="2"/>
</dbReference>
<dbReference type="Pfam" id="PF12852">
    <property type="entry name" value="Cupin_6"/>
    <property type="match status" value="1"/>
</dbReference>
<keyword evidence="2" id="KW-0238">DNA-binding</keyword>
<dbReference type="InterPro" id="IPR050204">
    <property type="entry name" value="AraC_XylS_family_regulators"/>
</dbReference>
<dbReference type="Proteomes" id="UP001499967">
    <property type="component" value="Unassembled WGS sequence"/>
</dbReference>
<dbReference type="RefSeq" id="WP_343941479.1">
    <property type="nucleotide sequence ID" value="NZ_BAAAHP010000071.1"/>
</dbReference>
<evidence type="ECO:0000256" key="3">
    <source>
        <dbReference type="ARBA" id="ARBA00023163"/>
    </source>
</evidence>
<dbReference type="PANTHER" id="PTHR46796">
    <property type="entry name" value="HTH-TYPE TRANSCRIPTIONAL ACTIVATOR RHAS-RELATED"/>
    <property type="match status" value="1"/>
</dbReference>
<gene>
    <name evidence="6" type="ORF">GCM10009559_24850</name>
</gene>
<organism evidence="6 7">
    <name type="scientific">Pseudonocardia zijingensis</name>
    <dbReference type="NCBI Taxonomy" id="153376"/>
    <lineage>
        <taxon>Bacteria</taxon>
        <taxon>Bacillati</taxon>
        <taxon>Actinomycetota</taxon>
        <taxon>Actinomycetes</taxon>
        <taxon>Pseudonocardiales</taxon>
        <taxon>Pseudonocardiaceae</taxon>
        <taxon>Pseudonocardia</taxon>
    </lineage>
</organism>
<protein>
    <submittedName>
        <fullName evidence="6">AraC family transcriptional regulator</fullName>
    </submittedName>
</protein>
<comment type="caution">
    <text evidence="6">The sequence shown here is derived from an EMBL/GenBank/DDBJ whole genome shotgun (WGS) entry which is preliminary data.</text>
</comment>
<proteinExistence type="predicted"/>
<dbReference type="Gene3D" id="1.10.10.60">
    <property type="entry name" value="Homeodomain-like"/>
    <property type="match status" value="2"/>
</dbReference>
<feature type="compositionally biased region" description="Low complexity" evidence="4">
    <location>
        <begin position="302"/>
        <end position="324"/>
    </location>
</feature>
<accession>A0ABN1PXP2</accession>
<dbReference type="EMBL" id="BAAAHP010000071">
    <property type="protein sequence ID" value="GAA0934356.1"/>
    <property type="molecule type" value="Genomic_DNA"/>
</dbReference>
<dbReference type="InterPro" id="IPR018062">
    <property type="entry name" value="HTH_AraC-typ_CS"/>
</dbReference>
<dbReference type="InterPro" id="IPR018060">
    <property type="entry name" value="HTH_AraC"/>
</dbReference>
<dbReference type="PROSITE" id="PS01124">
    <property type="entry name" value="HTH_ARAC_FAMILY_2"/>
    <property type="match status" value="1"/>
</dbReference>